<dbReference type="Proteomes" id="UP000441354">
    <property type="component" value="Unassembled WGS sequence"/>
</dbReference>
<sequence length="84" mass="10108">MDKNEILKKLEMFYDEMSDEQFKKHFENSGLEVFNDEKASMVLEDYDKFELPYPVKIKKKSTYNMGGEAQKKWEMDLTDLRKVI</sequence>
<proteinExistence type="predicted"/>
<dbReference type="RefSeq" id="WP_151574383.1">
    <property type="nucleotide sequence ID" value="NZ_WBOT01000003.1"/>
</dbReference>
<evidence type="ECO:0000313" key="1">
    <source>
        <dbReference type="EMBL" id="KAB2332939.1"/>
    </source>
</evidence>
<gene>
    <name evidence="1" type="ORF">F7732_12725</name>
</gene>
<accession>A0A7V7RM12</accession>
<organism evidence="1 2">
    <name type="scientific">Bacillus mesophilum</name>
    <dbReference type="NCBI Taxonomy" id="1071718"/>
    <lineage>
        <taxon>Bacteria</taxon>
        <taxon>Bacillati</taxon>
        <taxon>Bacillota</taxon>
        <taxon>Bacilli</taxon>
        <taxon>Bacillales</taxon>
        <taxon>Bacillaceae</taxon>
        <taxon>Bacillus</taxon>
    </lineage>
</organism>
<dbReference type="EMBL" id="WBOT01000003">
    <property type="protein sequence ID" value="KAB2332939.1"/>
    <property type="molecule type" value="Genomic_DNA"/>
</dbReference>
<name>A0A7V7RM12_9BACI</name>
<reference evidence="1 2" key="1">
    <citation type="journal article" date="2014" name="Arch. Microbiol.">
        <title>Bacillus mesophilum sp. nov., strain IITR-54T, a novel 4-chlorobiphenyl dechlorinating bacterium.</title>
        <authorList>
            <person name="Manickam N."/>
            <person name="Singh N.K."/>
            <person name="Bajaj A."/>
            <person name="Kumar R.M."/>
            <person name="Kaur G."/>
            <person name="Kaur N."/>
            <person name="Bala M."/>
            <person name="Kumar A."/>
            <person name="Mayilraj S."/>
        </authorList>
    </citation>
    <scope>NUCLEOTIDE SEQUENCE [LARGE SCALE GENOMIC DNA]</scope>
    <source>
        <strain evidence="1 2">IITR-54</strain>
    </source>
</reference>
<evidence type="ECO:0000313" key="2">
    <source>
        <dbReference type="Proteomes" id="UP000441354"/>
    </source>
</evidence>
<comment type="caution">
    <text evidence="1">The sequence shown here is derived from an EMBL/GenBank/DDBJ whole genome shotgun (WGS) entry which is preliminary data.</text>
</comment>
<keyword evidence="2" id="KW-1185">Reference proteome</keyword>
<dbReference type="AlphaFoldDB" id="A0A7V7RM12"/>
<protein>
    <submittedName>
        <fullName evidence="1">Uncharacterized protein</fullName>
    </submittedName>
</protein>